<evidence type="ECO:0000313" key="3">
    <source>
        <dbReference type="EMBL" id="KAE8139769.1"/>
    </source>
</evidence>
<feature type="non-terminal residue" evidence="3">
    <location>
        <position position="111"/>
    </location>
</feature>
<dbReference type="RefSeq" id="XP_031915832.1">
    <property type="nucleotide sequence ID" value="XM_032053998.1"/>
</dbReference>
<name>A0A5N6T0S9_ASPPS</name>
<evidence type="ECO:0000256" key="1">
    <source>
        <dbReference type="ARBA" id="ARBA00008061"/>
    </source>
</evidence>
<dbReference type="Pfam" id="PF00128">
    <property type="entry name" value="Alpha-amylase"/>
    <property type="match status" value="1"/>
</dbReference>
<sequence>MSTMCSKSNYTSAKWWKDAVVYHVYPASFNNGKPATEGNGWGDVTGIIDKVPYVRSLGVDIVWLSPSESIFCRGTEAPAKEGQRPRPHPNAMECCAACGLHSPQCDALDEG</sequence>
<protein>
    <recommendedName>
        <fullName evidence="2">Glycosyl hydrolase family 13 catalytic domain-containing protein</fullName>
    </recommendedName>
</protein>
<evidence type="ECO:0000313" key="4">
    <source>
        <dbReference type="Proteomes" id="UP000325672"/>
    </source>
</evidence>
<feature type="domain" description="Glycosyl hydrolase family 13 catalytic" evidence="2">
    <location>
        <begin position="24"/>
        <end position="66"/>
    </location>
</feature>
<dbReference type="GO" id="GO:0004575">
    <property type="term" value="F:sucrose alpha-glucosidase activity"/>
    <property type="evidence" value="ECO:0007669"/>
    <property type="project" value="TreeGrafter"/>
</dbReference>
<dbReference type="AlphaFoldDB" id="A0A5N6T0S9"/>
<dbReference type="GO" id="GO:0033934">
    <property type="term" value="F:glucan 1,4-alpha-maltotriohydrolase activity"/>
    <property type="evidence" value="ECO:0007669"/>
    <property type="project" value="TreeGrafter"/>
</dbReference>
<dbReference type="SUPFAM" id="SSF51445">
    <property type="entry name" value="(Trans)glycosidases"/>
    <property type="match status" value="1"/>
</dbReference>
<dbReference type="GO" id="GO:0004574">
    <property type="term" value="F:oligo-1,6-glucosidase activity"/>
    <property type="evidence" value="ECO:0007669"/>
    <property type="project" value="TreeGrafter"/>
</dbReference>
<gene>
    <name evidence="3" type="ORF">BDV38DRAFT_241136</name>
</gene>
<dbReference type="InterPro" id="IPR006047">
    <property type="entry name" value="GH13_cat_dom"/>
</dbReference>
<keyword evidence="4" id="KW-1185">Reference proteome</keyword>
<dbReference type="EMBL" id="ML743564">
    <property type="protein sequence ID" value="KAE8139769.1"/>
    <property type="molecule type" value="Genomic_DNA"/>
</dbReference>
<comment type="similarity">
    <text evidence="1">Belongs to the glycosyl hydrolase 13 family.</text>
</comment>
<dbReference type="InterPro" id="IPR017853">
    <property type="entry name" value="GH"/>
</dbReference>
<evidence type="ECO:0000259" key="2">
    <source>
        <dbReference type="Pfam" id="PF00128"/>
    </source>
</evidence>
<dbReference type="OrthoDB" id="1740265at2759"/>
<dbReference type="PANTHER" id="PTHR10357">
    <property type="entry name" value="ALPHA-AMYLASE FAMILY MEMBER"/>
    <property type="match status" value="1"/>
</dbReference>
<dbReference type="PANTHER" id="PTHR10357:SF179">
    <property type="entry name" value="NEUTRAL AND BASIC AMINO ACID TRANSPORT PROTEIN RBAT"/>
    <property type="match status" value="1"/>
</dbReference>
<proteinExistence type="inferred from homology"/>
<dbReference type="GO" id="GO:0005987">
    <property type="term" value="P:sucrose catabolic process"/>
    <property type="evidence" value="ECO:0007669"/>
    <property type="project" value="TreeGrafter"/>
</dbReference>
<organism evidence="3 4">
    <name type="scientific">Aspergillus pseudotamarii</name>
    <dbReference type="NCBI Taxonomy" id="132259"/>
    <lineage>
        <taxon>Eukaryota</taxon>
        <taxon>Fungi</taxon>
        <taxon>Dikarya</taxon>
        <taxon>Ascomycota</taxon>
        <taxon>Pezizomycotina</taxon>
        <taxon>Eurotiomycetes</taxon>
        <taxon>Eurotiomycetidae</taxon>
        <taxon>Eurotiales</taxon>
        <taxon>Aspergillaceae</taxon>
        <taxon>Aspergillus</taxon>
        <taxon>Aspergillus subgen. Circumdati</taxon>
    </lineage>
</organism>
<dbReference type="Gene3D" id="3.20.20.80">
    <property type="entry name" value="Glycosidases"/>
    <property type="match status" value="1"/>
</dbReference>
<accession>A0A5N6T0S9</accession>
<reference evidence="3 4" key="1">
    <citation type="submission" date="2019-04" db="EMBL/GenBank/DDBJ databases">
        <title>Friends and foes A comparative genomics study of 23 Aspergillus species from section Flavi.</title>
        <authorList>
            <consortium name="DOE Joint Genome Institute"/>
            <person name="Kjaerbolling I."/>
            <person name="Vesth T."/>
            <person name="Frisvad J.C."/>
            <person name="Nybo J.L."/>
            <person name="Theobald S."/>
            <person name="Kildgaard S."/>
            <person name="Isbrandt T."/>
            <person name="Kuo A."/>
            <person name="Sato A."/>
            <person name="Lyhne E.K."/>
            <person name="Kogle M.E."/>
            <person name="Wiebenga A."/>
            <person name="Kun R.S."/>
            <person name="Lubbers R.J."/>
            <person name="Makela M.R."/>
            <person name="Barry K."/>
            <person name="Chovatia M."/>
            <person name="Clum A."/>
            <person name="Daum C."/>
            <person name="Haridas S."/>
            <person name="He G."/>
            <person name="LaButti K."/>
            <person name="Lipzen A."/>
            <person name="Mondo S."/>
            <person name="Riley R."/>
            <person name="Salamov A."/>
            <person name="Simmons B.A."/>
            <person name="Magnuson J.K."/>
            <person name="Henrissat B."/>
            <person name="Mortensen U.H."/>
            <person name="Larsen T.O."/>
            <person name="Devries R.P."/>
            <person name="Grigoriev I.V."/>
            <person name="Machida M."/>
            <person name="Baker S.E."/>
            <person name="Andersen M.R."/>
        </authorList>
    </citation>
    <scope>NUCLEOTIDE SEQUENCE [LARGE SCALE GENOMIC DNA]</scope>
    <source>
        <strain evidence="3 4">CBS 117625</strain>
    </source>
</reference>
<dbReference type="Proteomes" id="UP000325672">
    <property type="component" value="Unassembled WGS sequence"/>
</dbReference>
<dbReference type="GeneID" id="43638208"/>
<dbReference type="GO" id="GO:0000025">
    <property type="term" value="P:maltose catabolic process"/>
    <property type="evidence" value="ECO:0007669"/>
    <property type="project" value="TreeGrafter"/>
</dbReference>
<dbReference type="GO" id="GO:0004556">
    <property type="term" value="F:alpha-amylase activity"/>
    <property type="evidence" value="ECO:0007669"/>
    <property type="project" value="TreeGrafter"/>
</dbReference>